<dbReference type="KEGG" id="mno:Mnod_5697"/>
<evidence type="ECO:0000313" key="2">
    <source>
        <dbReference type="EMBL" id="ACL60532.1"/>
    </source>
</evidence>
<evidence type="ECO:0000313" key="3">
    <source>
        <dbReference type="Proteomes" id="UP000008207"/>
    </source>
</evidence>
<dbReference type="AlphaFoldDB" id="B8IQM0"/>
<dbReference type="RefSeq" id="WP_015932133.1">
    <property type="nucleotide sequence ID" value="NC_011894.1"/>
</dbReference>
<dbReference type="eggNOG" id="ENOG503136K">
    <property type="taxonomic scope" value="Bacteria"/>
</dbReference>
<sequence length="136" mass="14290">MRSPPPDTAVLLVDHLRAGSRTPFAWGTCDCALWAADWVKARCGIDPAGGLRGRYRTAIGAGRHIRRLGGFVAQVRGLMASAGFAETREPAIGDVAVVDTPVGPALAIRTRTGWAAKAERGVICAPFPVLAAWSLA</sequence>
<evidence type="ECO:0000259" key="1">
    <source>
        <dbReference type="Pfam" id="PF22262"/>
    </source>
</evidence>
<dbReference type="InterPro" id="IPR053802">
    <property type="entry name" value="DUF6950"/>
</dbReference>
<gene>
    <name evidence="2" type="ordered locus">Mnod_5697</name>
</gene>
<dbReference type="EMBL" id="CP001349">
    <property type="protein sequence ID" value="ACL60532.1"/>
    <property type="molecule type" value="Genomic_DNA"/>
</dbReference>
<dbReference type="Pfam" id="PF22262">
    <property type="entry name" value="DUF6950"/>
    <property type="match status" value="1"/>
</dbReference>
<name>B8IQM0_METNO</name>
<organism evidence="2 3">
    <name type="scientific">Methylobacterium nodulans (strain LMG 21967 / CNCM I-2342 / ORS 2060)</name>
    <dbReference type="NCBI Taxonomy" id="460265"/>
    <lineage>
        <taxon>Bacteria</taxon>
        <taxon>Pseudomonadati</taxon>
        <taxon>Pseudomonadota</taxon>
        <taxon>Alphaproteobacteria</taxon>
        <taxon>Hyphomicrobiales</taxon>
        <taxon>Methylobacteriaceae</taxon>
        <taxon>Methylobacterium</taxon>
    </lineage>
</organism>
<accession>B8IQM0</accession>
<dbReference type="Proteomes" id="UP000008207">
    <property type="component" value="Chromosome"/>
</dbReference>
<keyword evidence="3" id="KW-1185">Reference proteome</keyword>
<reference evidence="2 3" key="1">
    <citation type="submission" date="2009-01" db="EMBL/GenBank/DDBJ databases">
        <title>Complete sequence of chromosome of Methylobacterium nodulans ORS 2060.</title>
        <authorList>
            <consortium name="US DOE Joint Genome Institute"/>
            <person name="Lucas S."/>
            <person name="Copeland A."/>
            <person name="Lapidus A."/>
            <person name="Glavina del Rio T."/>
            <person name="Dalin E."/>
            <person name="Tice H."/>
            <person name="Bruce D."/>
            <person name="Goodwin L."/>
            <person name="Pitluck S."/>
            <person name="Sims D."/>
            <person name="Brettin T."/>
            <person name="Detter J.C."/>
            <person name="Han C."/>
            <person name="Larimer F."/>
            <person name="Land M."/>
            <person name="Hauser L."/>
            <person name="Kyrpides N."/>
            <person name="Ivanova N."/>
            <person name="Marx C.J."/>
            <person name="Richardson P."/>
        </authorList>
    </citation>
    <scope>NUCLEOTIDE SEQUENCE [LARGE SCALE GENOMIC DNA]</scope>
    <source>
        <strain evidence="3">LMG 21967 / CNCM I-2342 / ORS 2060</strain>
    </source>
</reference>
<proteinExistence type="predicted"/>
<dbReference type="HOGENOM" id="CLU_153891_1_0_5"/>
<protein>
    <recommendedName>
        <fullName evidence="1">DUF6950 domain-containing protein</fullName>
    </recommendedName>
</protein>
<feature type="domain" description="DUF6950" evidence="1">
    <location>
        <begin position="12"/>
        <end position="133"/>
    </location>
</feature>